<dbReference type="AlphaFoldDB" id="A0A0B5A3C4"/>
<keyword evidence="2" id="KW-0675">Receptor</keyword>
<feature type="non-terminal residue" evidence="2">
    <location>
        <position position="83"/>
    </location>
</feature>
<protein>
    <submittedName>
        <fullName evidence="2">Olfactory receptor 34</fullName>
    </submittedName>
</protein>
<organism evidence="2">
    <name type="scientific">Helicoverpa assulta</name>
    <name type="common">Oriental tobacco budworm</name>
    <name type="synonym">Heliothis assulta</name>
    <dbReference type="NCBI Taxonomy" id="52344"/>
    <lineage>
        <taxon>Eukaryota</taxon>
        <taxon>Metazoa</taxon>
        <taxon>Ecdysozoa</taxon>
        <taxon>Arthropoda</taxon>
        <taxon>Hexapoda</taxon>
        <taxon>Insecta</taxon>
        <taxon>Pterygota</taxon>
        <taxon>Neoptera</taxon>
        <taxon>Endopterygota</taxon>
        <taxon>Lepidoptera</taxon>
        <taxon>Glossata</taxon>
        <taxon>Ditrysia</taxon>
        <taxon>Noctuoidea</taxon>
        <taxon>Noctuidae</taxon>
        <taxon>Heliothinae</taxon>
        <taxon>Helicoverpa</taxon>
    </lineage>
</organism>
<accession>A0A0B5A3C4</accession>
<name>A0A0B5A3C4_HELAU</name>
<proteinExistence type="evidence at transcript level"/>
<gene>
    <name evidence="2" type="primary">OR34</name>
</gene>
<sequence>FRSFRSFSSFKMSAKFSIMRIFKFLEDPAYPSVGPHLKLLGFTGLWHPNRHTLVGRFKHILFYITISFFFSQYIKCFINFNAS</sequence>
<reference evidence="2" key="1">
    <citation type="submission" date="2014-03" db="EMBL/GenBank/DDBJ databases">
        <title>Candidate Chemosensory Receptor Genes in Oriental Tobacco Budworm Helicoverpa assulta.</title>
        <authorList>
            <person name="Xu W."/>
        </authorList>
    </citation>
    <scope>NUCLEOTIDE SEQUENCE</scope>
</reference>
<feature type="non-terminal residue" evidence="2">
    <location>
        <position position="1"/>
    </location>
</feature>
<keyword evidence="1" id="KW-1133">Transmembrane helix</keyword>
<keyword evidence="1" id="KW-0812">Transmembrane</keyword>
<keyword evidence="1" id="KW-0472">Membrane</keyword>
<evidence type="ECO:0000313" key="2">
    <source>
        <dbReference type="EMBL" id="AJD81569.1"/>
    </source>
</evidence>
<evidence type="ECO:0000256" key="1">
    <source>
        <dbReference type="SAM" id="Phobius"/>
    </source>
</evidence>
<dbReference type="EMBL" id="KJ542685">
    <property type="protein sequence ID" value="AJD81569.1"/>
    <property type="molecule type" value="mRNA"/>
</dbReference>
<feature type="transmembrane region" description="Helical" evidence="1">
    <location>
        <begin position="60"/>
        <end position="80"/>
    </location>
</feature>